<name>A0AAD7ZL65_DIPPU</name>
<comment type="subcellular location">
    <subcellularLocation>
        <location evidence="1">Cytoplasm</location>
    </subcellularLocation>
</comment>
<proteinExistence type="predicted"/>
<comment type="cofactor">
    <cofactor evidence="9">
        <name>Zn(2+)</name>
        <dbReference type="ChEBI" id="CHEBI:29105"/>
    </cofactor>
    <text evidence="9">Binds 2 Zn(2+) ions per subunit.</text>
</comment>
<dbReference type="InterPro" id="IPR010159">
    <property type="entry name" value="N-acyl_aa_amidohydrolase"/>
</dbReference>
<keyword evidence="11" id="KW-1185">Reference proteome</keyword>
<keyword evidence="4 9" id="KW-0479">Metal-binding</keyword>
<dbReference type="InterPro" id="IPR002933">
    <property type="entry name" value="Peptidase_M20"/>
</dbReference>
<dbReference type="GO" id="GO:0046872">
    <property type="term" value="F:metal ion binding"/>
    <property type="evidence" value="ECO:0007669"/>
    <property type="project" value="UniProtKB-KW"/>
</dbReference>
<organism evidence="10 11">
    <name type="scientific">Diploptera punctata</name>
    <name type="common">Pacific beetle cockroach</name>
    <dbReference type="NCBI Taxonomy" id="6984"/>
    <lineage>
        <taxon>Eukaryota</taxon>
        <taxon>Metazoa</taxon>
        <taxon>Ecdysozoa</taxon>
        <taxon>Arthropoda</taxon>
        <taxon>Hexapoda</taxon>
        <taxon>Insecta</taxon>
        <taxon>Pterygota</taxon>
        <taxon>Neoptera</taxon>
        <taxon>Polyneoptera</taxon>
        <taxon>Dictyoptera</taxon>
        <taxon>Blattodea</taxon>
        <taxon>Blaberoidea</taxon>
        <taxon>Blaberidae</taxon>
        <taxon>Diplopterinae</taxon>
        <taxon>Diploptera</taxon>
    </lineage>
</organism>
<dbReference type="Gene3D" id="1.10.150.900">
    <property type="match status" value="1"/>
</dbReference>
<evidence type="ECO:0000256" key="3">
    <source>
        <dbReference type="ARBA" id="ARBA00022490"/>
    </source>
</evidence>
<dbReference type="NCBIfam" id="TIGR01880">
    <property type="entry name" value="Ac-peptdase-euk"/>
    <property type="match status" value="1"/>
</dbReference>
<dbReference type="AlphaFoldDB" id="A0AAD7ZL65"/>
<evidence type="ECO:0000256" key="9">
    <source>
        <dbReference type="PIRSR" id="PIRSR036696-2"/>
    </source>
</evidence>
<evidence type="ECO:0000313" key="10">
    <source>
        <dbReference type="EMBL" id="KAJ9582435.1"/>
    </source>
</evidence>
<dbReference type="GO" id="GO:0005737">
    <property type="term" value="C:cytoplasm"/>
    <property type="evidence" value="ECO:0007669"/>
    <property type="project" value="UniProtKB-SubCell"/>
</dbReference>
<feature type="binding site" evidence="9">
    <location>
        <position position="151"/>
    </location>
    <ligand>
        <name>Zn(2+)</name>
        <dbReference type="ChEBI" id="CHEBI:29105"/>
        <label>2</label>
    </ligand>
</feature>
<evidence type="ECO:0000256" key="7">
    <source>
        <dbReference type="ARBA" id="ARBA00029656"/>
    </source>
</evidence>
<dbReference type="PROSITE" id="PS00758">
    <property type="entry name" value="ARGE_DAPE_CPG2_1"/>
    <property type="match status" value="1"/>
</dbReference>
<evidence type="ECO:0000313" key="11">
    <source>
        <dbReference type="Proteomes" id="UP001233999"/>
    </source>
</evidence>
<evidence type="ECO:0000256" key="1">
    <source>
        <dbReference type="ARBA" id="ARBA00004496"/>
    </source>
</evidence>
<dbReference type="InterPro" id="IPR036264">
    <property type="entry name" value="Bact_exopeptidase_dim_dom"/>
</dbReference>
<feature type="binding site" evidence="9">
    <location>
        <position position="178"/>
    </location>
    <ligand>
        <name>Zn(2+)</name>
        <dbReference type="ChEBI" id="CHEBI:29105"/>
        <label>1</label>
    </ligand>
</feature>
<keyword evidence="3" id="KW-0963">Cytoplasm</keyword>
<protein>
    <recommendedName>
        <fullName evidence="2">N-acyl-aliphatic-L-amino acid amidohydrolase</fullName>
        <ecNumber evidence="2">3.5.1.14</ecNumber>
    </recommendedName>
    <alternativeName>
        <fullName evidence="7">N-acyl-L-amino-acid amidohydrolase</fullName>
    </alternativeName>
</protein>
<dbReference type="GO" id="GO:0004046">
    <property type="term" value="F:aminoacylase activity"/>
    <property type="evidence" value="ECO:0007669"/>
    <property type="project" value="UniProtKB-EC"/>
</dbReference>
<feature type="active site" description="Proton acceptor" evidence="8">
    <location>
        <position position="150"/>
    </location>
</feature>
<reference evidence="10" key="2">
    <citation type="submission" date="2023-05" db="EMBL/GenBank/DDBJ databases">
        <authorList>
            <person name="Fouks B."/>
        </authorList>
    </citation>
    <scope>NUCLEOTIDE SEQUENCE</scope>
    <source>
        <strain evidence="10">Stay&amp;Tobe</strain>
        <tissue evidence="10">Testes</tissue>
    </source>
</reference>
<evidence type="ECO:0000256" key="2">
    <source>
        <dbReference type="ARBA" id="ARBA00011913"/>
    </source>
</evidence>
<dbReference type="GO" id="GO:0006520">
    <property type="term" value="P:amino acid metabolic process"/>
    <property type="evidence" value="ECO:0007669"/>
    <property type="project" value="InterPro"/>
</dbReference>
<dbReference type="SUPFAM" id="SSF53187">
    <property type="entry name" value="Zn-dependent exopeptidases"/>
    <property type="match status" value="1"/>
</dbReference>
<dbReference type="Gene3D" id="3.40.630.10">
    <property type="entry name" value="Zn peptidases"/>
    <property type="match status" value="1"/>
</dbReference>
<dbReference type="Gene3D" id="3.30.70.360">
    <property type="match status" value="1"/>
</dbReference>
<evidence type="ECO:0000256" key="5">
    <source>
        <dbReference type="ARBA" id="ARBA00022801"/>
    </source>
</evidence>
<keyword evidence="5" id="KW-0378">Hydrolase</keyword>
<sequence>MRGEERTQHPLDEYALHNFKEYLRIPSVQPNVNYDECVSFFRRQASELDLPIKVIELTPGKPIVIITWSGEDPEAPSVMLNSHMDVVPVYPEFWKYPPFSAETDEEGNIYARGAQDTKGAGIQYLEAVRRLKADGIKLRRTVHITYMPDEEIGGKDGMKKFVHTCEFQALNIGFAMDEGLAHTENIFQIVYGERSIWYVTFHCRGKGGCSDLHFTETAAEKVRVIMDKAMDFRRTQVEKLEADSSLTVGDVNTINMTMLKGGDGTIGEVPEQLDVTFDIRVAVNQDQDALDAMLQSWCQEAGPGVHFTAKKMKRTEPTKLDETNPWWKAFKSQCDNLGMTLQPVICPAAGDCRYLRLIGIPTLGFAPMCNTEVRMHDHNEYLNRNVFLRGIDIYCHLISAVANLNI</sequence>
<feature type="active site" evidence="8">
    <location>
        <position position="85"/>
    </location>
</feature>
<keyword evidence="6 9" id="KW-0862">Zinc</keyword>
<dbReference type="EMBL" id="JASPKZ010007801">
    <property type="protein sequence ID" value="KAJ9582435.1"/>
    <property type="molecule type" value="Genomic_DNA"/>
</dbReference>
<dbReference type="Proteomes" id="UP001233999">
    <property type="component" value="Unassembled WGS sequence"/>
</dbReference>
<evidence type="ECO:0000256" key="4">
    <source>
        <dbReference type="ARBA" id="ARBA00022723"/>
    </source>
</evidence>
<comment type="caution">
    <text evidence="10">The sequence shown here is derived from an EMBL/GenBank/DDBJ whole genome shotgun (WGS) entry which is preliminary data.</text>
</comment>
<dbReference type="Pfam" id="PF01546">
    <property type="entry name" value="Peptidase_M20"/>
    <property type="match status" value="1"/>
</dbReference>
<gene>
    <name evidence="10" type="ORF">L9F63_003233</name>
</gene>
<reference evidence="10" key="1">
    <citation type="journal article" date="2023" name="IScience">
        <title>Live-bearing cockroach genome reveals convergent evolutionary mechanisms linked to viviparity in insects and beyond.</title>
        <authorList>
            <person name="Fouks B."/>
            <person name="Harrison M.C."/>
            <person name="Mikhailova A.A."/>
            <person name="Marchal E."/>
            <person name="English S."/>
            <person name="Carruthers M."/>
            <person name="Jennings E.C."/>
            <person name="Chiamaka E.L."/>
            <person name="Frigard R.A."/>
            <person name="Pippel M."/>
            <person name="Attardo G.M."/>
            <person name="Benoit J.B."/>
            <person name="Bornberg-Bauer E."/>
            <person name="Tobe S.S."/>
        </authorList>
    </citation>
    <scope>NUCLEOTIDE SEQUENCE</scope>
    <source>
        <strain evidence="10">Stay&amp;Tobe</strain>
    </source>
</reference>
<dbReference type="InterPro" id="IPR001261">
    <property type="entry name" value="ArgE/DapE_CS"/>
</dbReference>
<dbReference type="PANTHER" id="PTHR45892">
    <property type="entry name" value="AMINOACYLASE-1"/>
    <property type="match status" value="1"/>
</dbReference>
<feature type="binding site" evidence="9">
    <location>
        <position position="83"/>
    </location>
    <ligand>
        <name>Zn(2+)</name>
        <dbReference type="ChEBI" id="CHEBI:29105"/>
        <label>1</label>
    </ligand>
</feature>
<dbReference type="PIRSF" id="PIRSF036696">
    <property type="entry name" value="ACY-1"/>
    <property type="match status" value="1"/>
</dbReference>
<feature type="binding site" evidence="9">
    <location>
        <position position="116"/>
    </location>
    <ligand>
        <name>Zn(2+)</name>
        <dbReference type="ChEBI" id="CHEBI:29105"/>
        <label>1</label>
    </ligand>
</feature>
<evidence type="ECO:0000256" key="8">
    <source>
        <dbReference type="PIRSR" id="PIRSR036696-1"/>
    </source>
</evidence>
<dbReference type="EC" id="3.5.1.14" evidence="2"/>
<dbReference type="FunFam" id="1.10.150.900:FF:000001">
    <property type="entry name" value="Aminoacylase-1, putative"/>
    <property type="match status" value="1"/>
</dbReference>
<dbReference type="SUPFAM" id="SSF55031">
    <property type="entry name" value="Bacterial exopeptidase dimerisation domain"/>
    <property type="match status" value="1"/>
</dbReference>
<dbReference type="FunFam" id="3.40.630.10:FF:000019">
    <property type="entry name" value="Aminoacylase 1"/>
    <property type="match status" value="1"/>
</dbReference>
<evidence type="ECO:0000256" key="6">
    <source>
        <dbReference type="ARBA" id="ARBA00022833"/>
    </source>
</evidence>
<feature type="binding site" evidence="9">
    <location>
        <position position="376"/>
    </location>
    <ligand>
        <name>Zn(2+)</name>
        <dbReference type="ChEBI" id="CHEBI:29105"/>
        <label>2</label>
    </ligand>
</feature>
<feature type="binding site" evidence="9">
    <location>
        <position position="116"/>
    </location>
    <ligand>
        <name>Zn(2+)</name>
        <dbReference type="ChEBI" id="CHEBI:29105"/>
        <label>2</label>
    </ligand>
</feature>
<accession>A0AAD7ZL65</accession>
<dbReference type="PANTHER" id="PTHR45892:SF1">
    <property type="entry name" value="AMINOACYLASE-1"/>
    <property type="match status" value="1"/>
</dbReference>
<dbReference type="InterPro" id="IPR052083">
    <property type="entry name" value="Aminoacylase-1_M20A"/>
</dbReference>